<dbReference type="InterPro" id="IPR002645">
    <property type="entry name" value="STAS_dom"/>
</dbReference>
<dbReference type="PROSITE" id="PS50801">
    <property type="entry name" value="STAS"/>
    <property type="match status" value="1"/>
</dbReference>
<protein>
    <recommendedName>
        <fullName evidence="2">STAS domain-containing protein</fullName>
    </recommendedName>
</protein>
<dbReference type="Proteomes" id="UP000622166">
    <property type="component" value="Unassembled WGS sequence"/>
</dbReference>
<dbReference type="CDD" id="cd07043">
    <property type="entry name" value="STAS_anti-anti-sigma_factors"/>
    <property type="match status" value="1"/>
</dbReference>
<comment type="caution">
    <text evidence="3">The sequence shown here is derived from an EMBL/GenBank/DDBJ whole genome shotgun (WGS) entry which is preliminary data.</text>
</comment>
<evidence type="ECO:0000313" key="4">
    <source>
        <dbReference type="Proteomes" id="UP000622166"/>
    </source>
</evidence>
<name>A0A918UW32_9ACTN</name>
<feature type="region of interest" description="Disordered" evidence="1">
    <location>
        <begin position="186"/>
        <end position="237"/>
    </location>
</feature>
<evidence type="ECO:0000313" key="3">
    <source>
        <dbReference type="EMBL" id="GGZ38125.1"/>
    </source>
</evidence>
<dbReference type="Gene3D" id="3.30.750.24">
    <property type="entry name" value="STAS domain"/>
    <property type="match status" value="1"/>
</dbReference>
<dbReference type="AlphaFoldDB" id="A0A918UW32"/>
<dbReference type="RefSeq" id="WP_189866128.1">
    <property type="nucleotide sequence ID" value="NZ_BMVW01000020.1"/>
</dbReference>
<accession>A0A918UW32</accession>
<sequence length="237" mass="24219">MGPDGHAMGPDAGGRLVIRQVPAGRAAVLICLSGELDLDTTTLLREAIVQVALRPDDHRRLLLDLSALAYCDNAGLFALLGMCQALDAVGITVSITATGSVARVAITHPGRAAAPAAAAGNRSGTVMRERAVRRPGVQRGGQSAAGSDAAQVLAGGALGQPGQRPEDRVGVSVDAATVVVWRWTTRSTGRGRSRAAWRRPPGPARRTCSSKTGGDGGGRARPYPPASQRASGPGVLA</sequence>
<feature type="domain" description="STAS" evidence="2">
    <location>
        <begin position="28"/>
        <end position="104"/>
    </location>
</feature>
<dbReference type="Pfam" id="PF13466">
    <property type="entry name" value="STAS_2"/>
    <property type="match status" value="1"/>
</dbReference>
<gene>
    <name evidence="3" type="ORF">GCM10010365_68650</name>
</gene>
<dbReference type="InterPro" id="IPR058548">
    <property type="entry name" value="MlaB-like_STAS"/>
</dbReference>
<evidence type="ECO:0000259" key="2">
    <source>
        <dbReference type="PROSITE" id="PS50801"/>
    </source>
</evidence>
<evidence type="ECO:0000256" key="1">
    <source>
        <dbReference type="SAM" id="MobiDB-lite"/>
    </source>
</evidence>
<proteinExistence type="predicted"/>
<dbReference type="InterPro" id="IPR036513">
    <property type="entry name" value="STAS_dom_sf"/>
</dbReference>
<reference evidence="3" key="1">
    <citation type="journal article" date="2014" name="Int. J. Syst. Evol. Microbiol.">
        <title>Complete genome sequence of Corynebacterium casei LMG S-19264T (=DSM 44701T), isolated from a smear-ripened cheese.</title>
        <authorList>
            <consortium name="US DOE Joint Genome Institute (JGI-PGF)"/>
            <person name="Walter F."/>
            <person name="Albersmeier A."/>
            <person name="Kalinowski J."/>
            <person name="Ruckert C."/>
        </authorList>
    </citation>
    <scope>NUCLEOTIDE SEQUENCE</scope>
    <source>
        <strain evidence="3">JCM 4815</strain>
    </source>
</reference>
<dbReference type="SUPFAM" id="SSF52091">
    <property type="entry name" value="SpoIIaa-like"/>
    <property type="match status" value="1"/>
</dbReference>
<dbReference type="EMBL" id="BMVW01000020">
    <property type="protein sequence ID" value="GGZ38125.1"/>
    <property type="molecule type" value="Genomic_DNA"/>
</dbReference>
<organism evidence="3 4">
    <name type="scientific">Streptomyces poonensis</name>
    <dbReference type="NCBI Taxonomy" id="68255"/>
    <lineage>
        <taxon>Bacteria</taxon>
        <taxon>Bacillati</taxon>
        <taxon>Actinomycetota</taxon>
        <taxon>Actinomycetes</taxon>
        <taxon>Kitasatosporales</taxon>
        <taxon>Streptomycetaceae</taxon>
        <taxon>Streptomyces</taxon>
    </lineage>
</organism>
<keyword evidence="4" id="KW-1185">Reference proteome</keyword>
<reference evidence="3" key="2">
    <citation type="submission" date="2020-09" db="EMBL/GenBank/DDBJ databases">
        <authorList>
            <person name="Sun Q."/>
            <person name="Ohkuma M."/>
        </authorList>
    </citation>
    <scope>NUCLEOTIDE SEQUENCE</scope>
    <source>
        <strain evidence="3">JCM 4815</strain>
    </source>
</reference>